<dbReference type="OrthoDB" id="261426at2759"/>
<comment type="cofactor">
    <cofactor evidence="3">
        <name>Zn(2+)</name>
        <dbReference type="ChEBI" id="CHEBI:29105"/>
    </cofactor>
    <text evidence="3">Binds 1 zinc ion per subunit.</text>
</comment>
<dbReference type="Pfam" id="PF02574">
    <property type="entry name" value="S-methyl_trans"/>
    <property type="match status" value="1"/>
</dbReference>
<dbReference type="eggNOG" id="KOG1579">
    <property type="taxonomic scope" value="Eukaryota"/>
</dbReference>
<gene>
    <name evidence="6" type="ORF">SARC_05366</name>
</gene>
<dbReference type="AlphaFoldDB" id="A0A0L0G2D5"/>
<evidence type="ECO:0000313" key="6">
    <source>
        <dbReference type="EMBL" id="KNC82353.1"/>
    </source>
</evidence>
<dbReference type="PIRSF" id="PIRSF037505">
    <property type="entry name" value="Betaine_HMT"/>
    <property type="match status" value="1"/>
</dbReference>
<feature type="binding site" evidence="3 4">
    <location>
        <position position="276"/>
    </location>
    <ligand>
        <name>Zn(2+)</name>
        <dbReference type="ChEBI" id="CHEBI:29105"/>
    </ligand>
</feature>
<keyword evidence="3 4" id="KW-0479">Metal-binding</keyword>
<dbReference type="GeneID" id="25905870"/>
<keyword evidence="1 4" id="KW-0489">Methyltransferase</keyword>
<dbReference type="RefSeq" id="XP_014156255.1">
    <property type="nucleotide sequence ID" value="XM_014300780.1"/>
</dbReference>
<evidence type="ECO:0000256" key="4">
    <source>
        <dbReference type="PROSITE-ProRule" id="PRU00333"/>
    </source>
</evidence>
<dbReference type="GO" id="GO:0008270">
    <property type="term" value="F:zinc ion binding"/>
    <property type="evidence" value="ECO:0007669"/>
    <property type="project" value="InterPro"/>
</dbReference>
<feature type="domain" description="Hcy-binding" evidence="5">
    <location>
        <begin position="7"/>
        <end position="290"/>
    </location>
</feature>
<feature type="binding site" evidence="3 4">
    <location>
        <position position="275"/>
    </location>
    <ligand>
        <name>Zn(2+)</name>
        <dbReference type="ChEBI" id="CHEBI:29105"/>
    </ligand>
</feature>
<organism evidence="6 7">
    <name type="scientific">Sphaeroforma arctica JP610</name>
    <dbReference type="NCBI Taxonomy" id="667725"/>
    <lineage>
        <taxon>Eukaryota</taxon>
        <taxon>Ichthyosporea</taxon>
        <taxon>Ichthyophonida</taxon>
        <taxon>Sphaeroforma</taxon>
    </lineage>
</organism>
<dbReference type="InterPro" id="IPR003726">
    <property type="entry name" value="HCY_dom"/>
</dbReference>
<protein>
    <recommendedName>
        <fullName evidence="5">Hcy-binding domain-containing protein</fullName>
    </recommendedName>
</protein>
<evidence type="ECO:0000313" key="7">
    <source>
        <dbReference type="Proteomes" id="UP000054560"/>
    </source>
</evidence>
<dbReference type="GO" id="GO:0009086">
    <property type="term" value="P:methionine biosynthetic process"/>
    <property type="evidence" value="ECO:0007669"/>
    <property type="project" value="InterPro"/>
</dbReference>
<evidence type="ECO:0000259" key="5">
    <source>
        <dbReference type="PROSITE" id="PS50970"/>
    </source>
</evidence>
<keyword evidence="7" id="KW-1185">Reference proteome</keyword>
<keyword evidence="2 4" id="KW-0808">Transferase</keyword>
<evidence type="ECO:0000256" key="3">
    <source>
        <dbReference type="PIRSR" id="PIRSR037505-2"/>
    </source>
</evidence>
<dbReference type="SUPFAM" id="SSF82282">
    <property type="entry name" value="Homocysteine S-methyltransferase"/>
    <property type="match status" value="1"/>
</dbReference>
<dbReference type="Proteomes" id="UP000054560">
    <property type="component" value="Unassembled WGS sequence"/>
</dbReference>
<dbReference type="InterPro" id="IPR036589">
    <property type="entry name" value="HCY_dom_sf"/>
</dbReference>
<dbReference type="Gene3D" id="3.20.20.330">
    <property type="entry name" value="Homocysteine-binding-like domain"/>
    <property type="match status" value="1"/>
</dbReference>
<accession>A0A0L0G2D5</accession>
<feature type="binding site" evidence="3 4">
    <location>
        <position position="212"/>
    </location>
    <ligand>
        <name>Zn(2+)</name>
        <dbReference type="ChEBI" id="CHEBI:29105"/>
    </ligand>
</feature>
<keyword evidence="3 4" id="KW-0862">Zinc</keyword>
<dbReference type="GO" id="GO:0032259">
    <property type="term" value="P:methylation"/>
    <property type="evidence" value="ECO:0007669"/>
    <property type="project" value="UniProtKB-KW"/>
</dbReference>
<dbReference type="STRING" id="667725.A0A0L0G2D5"/>
<dbReference type="PANTHER" id="PTHR11103">
    <property type="entry name" value="SLR1189 PROTEIN"/>
    <property type="match status" value="1"/>
</dbReference>
<dbReference type="PROSITE" id="PS50970">
    <property type="entry name" value="HCY"/>
    <property type="match status" value="1"/>
</dbReference>
<reference evidence="6 7" key="1">
    <citation type="submission" date="2011-02" db="EMBL/GenBank/DDBJ databases">
        <title>The Genome Sequence of Sphaeroforma arctica JP610.</title>
        <authorList>
            <consortium name="The Broad Institute Genome Sequencing Platform"/>
            <person name="Russ C."/>
            <person name="Cuomo C."/>
            <person name="Young S.K."/>
            <person name="Zeng Q."/>
            <person name="Gargeya S."/>
            <person name="Alvarado L."/>
            <person name="Berlin A."/>
            <person name="Chapman S.B."/>
            <person name="Chen Z."/>
            <person name="Freedman E."/>
            <person name="Gellesch M."/>
            <person name="Goldberg J."/>
            <person name="Griggs A."/>
            <person name="Gujja S."/>
            <person name="Heilman E."/>
            <person name="Heiman D."/>
            <person name="Howarth C."/>
            <person name="Mehta T."/>
            <person name="Neiman D."/>
            <person name="Pearson M."/>
            <person name="Roberts A."/>
            <person name="Saif S."/>
            <person name="Shea T."/>
            <person name="Shenoy N."/>
            <person name="Sisk P."/>
            <person name="Stolte C."/>
            <person name="Sykes S."/>
            <person name="White J."/>
            <person name="Yandava C."/>
            <person name="Burger G."/>
            <person name="Gray M.W."/>
            <person name="Holland P.W.H."/>
            <person name="King N."/>
            <person name="Lang F.B.F."/>
            <person name="Roger A.J."/>
            <person name="Ruiz-Trillo I."/>
            <person name="Haas B."/>
            <person name="Nusbaum C."/>
            <person name="Birren B."/>
        </authorList>
    </citation>
    <scope>NUCLEOTIDE SEQUENCE [LARGE SCALE GENOMIC DNA]</scope>
    <source>
        <strain evidence="6 7">JP610</strain>
    </source>
</reference>
<proteinExistence type="predicted"/>
<dbReference type="GO" id="GO:0008168">
    <property type="term" value="F:methyltransferase activity"/>
    <property type="evidence" value="ECO:0007669"/>
    <property type="project" value="UniProtKB-UniRule"/>
</dbReference>
<sequence>MANCLRRDLRQVLSAGKVLLVDGGIGSSLRALDTPKDAHSYLDRLNLTHPSAVAEVHRAFISAGVDIITTNTFQANELRCPDGYTVEELNKAAVCIAKQAIRDHVKNDDKNIYILGSVGPLCTGNVDDAKKHYTTQIETLLDAGVDGLLIETITHTSEARVALEIARELQVDIPVIASICLVKDGILPGGESCMEGIEVLNTLAIDAIGINCVDDMDLLVQAITRMKSTMPSLPVYTCPNAGFPDEHGKYSLTCTTYRDIVHTLHKLGVRIIGGCCGVAARHLESIDRDAC</sequence>
<dbReference type="PANTHER" id="PTHR11103:SF18">
    <property type="entry name" value="SLR1189 PROTEIN"/>
    <property type="match status" value="1"/>
</dbReference>
<dbReference type="EMBL" id="KQ241935">
    <property type="protein sequence ID" value="KNC82353.1"/>
    <property type="molecule type" value="Genomic_DNA"/>
</dbReference>
<dbReference type="InterPro" id="IPR017226">
    <property type="entry name" value="BHMT-like"/>
</dbReference>
<name>A0A0L0G2D5_9EUKA</name>
<evidence type="ECO:0000256" key="2">
    <source>
        <dbReference type="ARBA" id="ARBA00022679"/>
    </source>
</evidence>
<evidence type="ECO:0000256" key="1">
    <source>
        <dbReference type="ARBA" id="ARBA00022603"/>
    </source>
</evidence>